<keyword evidence="4" id="KW-0804">Transcription</keyword>
<dbReference type="PRINTS" id="PR00046">
    <property type="entry name" value="SIGMA70FCT"/>
</dbReference>
<feature type="domain" description="RNA polymerase sigma-70 region 2" evidence="5">
    <location>
        <begin position="394"/>
        <end position="455"/>
    </location>
</feature>
<dbReference type="AlphaFoldDB" id="A0A6P2D235"/>
<evidence type="ECO:0000259" key="6">
    <source>
        <dbReference type="Pfam" id="PF04545"/>
    </source>
</evidence>
<dbReference type="InterPro" id="IPR050239">
    <property type="entry name" value="Sigma-70_RNA_pol_init_factors"/>
</dbReference>
<dbReference type="RefSeq" id="WP_162668181.1">
    <property type="nucleotide sequence ID" value="NZ_LR593886.1"/>
</dbReference>
<organism evidence="7 8">
    <name type="scientific">Gemmata massiliana</name>
    <dbReference type="NCBI Taxonomy" id="1210884"/>
    <lineage>
        <taxon>Bacteria</taxon>
        <taxon>Pseudomonadati</taxon>
        <taxon>Planctomycetota</taxon>
        <taxon>Planctomycetia</taxon>
        <taxon>Gemmatales</taxon>
        <taxon>Gemmataceae</taxon>
        <taxon>Gemmata</taxon>
    </lineage>
</organism>
<evidence type="ECO:0000256" key="3">
    <source>
        <dbReference type="ARBA" id="ARBA00023125"/>
    </source>
</evidence>
<dbReference type="Pfam" id="PF04545">
    <property type="entry name" value="Sigma70_r4"/>
    <property type="match status" value="1"/>
</dbReference>
<dbReference type="SUPFAM" id="SSF88659">
    <property type="entry name" value="Sigma3 and sigma4 domains of RNA polymerase sigma factors"/>
    <property type="match status" value="1"/>
</dbReference>
<dbReference type="EMBL" id="LR593886">
    <property type="protein sequence ID" value="VTR93460.1"/>
    <property type="molecule type" value="Genomic_DNA"/>
</dbReference>
<feature type="domain" description="RNA polymerase sigma-70 region 4" evidence="6">
    <location>
        <begin position="503"/>
        <end position="556"/>
    </location>
</feature>
<dbReference type="Gene3D" id="1.10.10.10">
    <property type="entry name" value="Winged helix-like DNA-binding domain superfamily/Winged helix DNA-binding domain"/>
    <property type="match status" value="1"/>
</dbReference>
<accession>A0A6P2D235</accession>
<evidence type="ECO:0000313" key="7">
    <source>
        <dbReference type="EMBL" id="VTR93460.1"/>
    </source>
</evidence>
<keyword evidence="8" id="KW-1185">Reference proteome</keyword>
<dbReference type="InterPro" id="IPR014284">
    <property type="entry name" value="RNA_pol_sigma-70_dom"/>
</dbReference>
<evidence type="ECO:0008006" key="9">
    <source>
        <dbReference type="Google" id="ProtNLM"/>
    </source>
</evidence>
<evidence type="ECO:0000259" key="5">
    <source>
        <dbReference type="Pfam" id="PF04542"/>
    </source>
</evidence>
<dbReference type="Gene3D" id="1.10.601.10">
    <property type="entry name" value="RNA Polymerase Primary Sigma Factor"/>
    <property type="match status" value="1"/>
</dbReference>
<name>A0A6P2D235_9BACT</name>
<keyword evidence="2" id="KW-0731">Sigma factor</keyword>
<dbReference type="InterPro" id="IPR013324">
    <property type="entry name" value="RNA_pol_sigma_r3/r4-like"/>
</dbReference>
<dbReference type="Pfam" id="PF04542">
    <property type="entry name" value="Sigma70_r2"/>
    <property type="match status" value="1"/>
</dbReference>
<gene>
    <name evidence="7" type="ORF">SOIL9_42540</name>
</gene>
<reference evidence="7 8" key="1">
    <citation type="submission" date="2019-05" db="EMBL/GenBank/DDBJ databases">
        <authorList>
            <consortium name="Science for Life Laboratories"/>
        </authorList>
    </citation>
    <scope>NUCLEOTIDE SEQUENCE [LARGE SCALE GENOMIC DNA]</scope>
    <source>
        <strain evidence="7">Soil9</strain>
    </source>
</reference>
<sequence length="566" mass="64921">MITFKNSALKELTEQQTRFATAARRQLQIANAQKLLGEIESGRAYPYQYVCYRVTDYRSEAYPDLLLSGDDLKHDLAQFIRRVERSVPPQPIEQTVEPMLTLDEVSKRFNVSTKTISRWRVKGLAARRVKVNGRSQLGFPTVAVERFVAEHKVLVEKGARFSHLTDDEKEGILRLARELRDAGGTLTEVSKKIANQLSRSPEAVRYTIKNFDRGHPDGALYPNVAGPLSDAAKQEIYLAKRQHEIDMKNAKPTGDTVNLIAKRFGRARSSMYRVVNEVRAKELVRQPVDYIYNAEFDDPTRESEMLADMPGLAEFDAKRAGKTPPKDVPPHMAHLYEWPLLTKEQEQHVFRKMNFLKHLLHKLQDAMDPAKARVQDLVRIDELKDGIRDCRDVLINCNQRLVYAQAKQKLALGEHIDDLVSDGNLSLMRAVEKFDYGRGNKFSTYATWAIMKNFARSIPDAKTHKQRYMTGHDDLFEAKADVRTDEQEVLALADQARSRVNRLLEHLDARTREVIRMRTGLDGSEEMTLEQIGQHFGITKERVRQINVRGMKMLREWAAKENVEVP</sequence>
<dbReference type="InterPro" id="IPR007630">
    <property type="entry name" value="RNA_pol_sigma70_r4"/>
</dbReference>
<dbReference type="PANTHER" id="PTHR30603:SF60">
    <property type="entry name" value="RNA POLYMERASE SIGMA FACTOR RPOD"/>
    <property type="match status" value="1"/>
</dbReference>
<evidence type="ECO:0000256" key="1">
    <source>
        <dbReference type="ARBA" id="ARBA00023015"/>
    </source>
</evidence>
<dbReference type="SUPFAM" id="SSF46955">
    <property type="entry name" value="Putative DNA-binding domain"/>
    <property type="match status" value="1"/>
</dbReference>
<dbReference type="PANTHER" id="PTHR30603">
    <property type="entry name" value="RNA POLYMERASE SIGMA FACTOR RPO"/>
    <property type="match status" value="1"/>
</dbReference>
<dbReference type="GO" id="GO:0006352">
    <property type="term" value="P:DNA-templated transcription initiation"/>
    <property type="evidence" value="ECO:0007669"/>
    <property type="project" value="InterPro"/>
</dbReference>
<dbReference type="InterPro" id="IPR000943">
    <property type="entry name" value="RNA_pol_sigma70"/>
</dbReference>
<dbReference type="InterPro" id="IPR009061">
    <property type="entry name" value="DNA-bd_dom_put_sf"/>
</dbReference>
<evidence type="ECO:0000313" key="8">
    <source>
        <dbReference type="Proteomes" id="UP000464178"/>
    </source>
</evidence>
<dbReference type="GO" id="GO:0003677">
    <property type="term" value="F:DNA binding"/>
    <property type="evidence" value="ECO:0007669"/>
    <property type="project" value="UniProtKB-KW"/>
</dbReference>
<proteinExistence type="predicted"/>
<evidence type="ECO:0000256" key="2">
    <source>
        <dbReference type="ARBA" id="ARBA00023082"/>
    </source>
</evidence>
<dbReference type="InterPro" id="IPR036388">
    <property type="entry name" value="WH-like_DNA-bd_sf"/>
</dbReference>
<dbReference type="KEGG" id="gms:SOIL9_42540"/>
<evidence type="ECO:0000256" key="4">
    <source>
        <dbReference type="ARBA" id="ARBA00023163"/>
    </source>
</evidence>
<dbReference type="GO" id="GO:0016987">
    <property type="term" value="F:sigma factor activity"/>
    <property type="evidence" value="ECO:0007669"/>
    <property type="project" value="UniProtKB-KW"/>
</dbReference>
<dbReference type="SUPFAM" id="SSF88946">
    <property type="entry name" value="Sigma2 domain of RNA polymerase sigma factors"/>
    <property type="match status" value="1"/>
</dbReference>
<dbReference type="InterPro" id="IPR013325">
    <property type="entry name" value="RNA_pol_sigma_r2"/>
</dbReference>
<keyword evidence="3" id="KW-0238">DNA-binding</keyword>
<dbReference type="CDD" id="cd06171">
    <property type="entry name" value="Sigma70_r4"/>
    <property type="match status" value="1"/>
</dbReference>
<protein>
    <recommendedName>
        <fullName evidence="9">RNA polymerase sigma-70 domain-containing protein</fullName>
    </recommendedName>
</protein>
<dbReference type="InterPro" id="IPR007627">
    <property type="entry name" value="RNA_pol_sigma70_r2"/>
</dbReference>
<keyword evidence="1" id="KW-0805">Transcription regulation</keyword>
<dbReference type="NCBIfam" id="TIGR02937">
    <property type="entry name" value="sigma70-ECF"/>
    <property type="match status" value="1"/>
</dbReference>
<dbReference type="Proteomes" id="UP000464178">
    <property type="component" value="Chromosome"/>
</dbReference>